<dbReference type="PANTHER" id="PTHR37533:SF2">
    <property type="entry name" value="FLAGELLAR HOOK-LENGTH CONTROL PROTEIN"/>
    <property type="match status" value="1"/>
</dbReference>
<evidence type="ECO:0000256" key="1">
    <source>
        <dbReference type="SAM" id="MobiDB-lite"/>
    </source>
</evidence>
<feature type="domain" description="Flagellar hook-length control protein-like C-terminal" evidence="2">
    <location>
        <begin position="320"/>
        <end position="401"/>
    </location>
</feature>
<accession>A0A9E6MVE4</accession>
<dbReference type="Pfam" id="PF02120">
    <property type="entry name" value="Flg_hook"/>
    <property type="match status" value="1"/>
</dbReference>
<feature type="compositionally biased region" description="Polar residues" evidence="1">
    <location>
        <begin position="48"/>
        <end position="59"/>
    </location>
</feature>
<proteinExistence type="predicted"/>
<evidence type="ECO:0000313" key="3">
    <source>
        <dbReference type="EMBL" id="QWY76504.1"/>
    </source>
</evidence>
<dbReference type="RefSeq" id="WP_197456385.1">
    <property type="nucleotide sequence ID" value="NZ_CP053675.1"/>
</dbReference>
<organism evidence="3 4">
    <name type="scientific">Ferrovum myxofaciens</name>
    <dbReference type="NCBI Taxonomy" id="416213"/>
    <lineage>
        <taxon>Bacteria</taxon>
        <taxon>Pseudomonadati</taxon>
        <taxon>Pseudomonadota</taxon>
        <taxon>Betaproteobacteria</taxon>
        <taxon>Ferrovales</taxon>
        <taxon>Ferrovaceae</taxon>
        <taxon>Ferrovum</taxon>
    </lineage>
</organism>
<dbReference type="CDD" id="cd17470">
    <property type="entry name" value="T3SS_Flik_C"/>
    <property type="match status" value="1"/>
</dbReference>
<dbReference type="AlphaFoldDB" id="A0A9E6MVE4"/>
<evidence type="ECO:0000313" key="4">
    <source>
        <dbReference type="Proteomes" id="UP000683551"/>
    </source>
</evidence>
<feature type="region of interest" description="Disordered" evidence="1">
    <location>
        <begin position="1"/>
        <end position="109"/>
    </location>
</feature>
<dbReference type="Gene3D" id="3.30.750.140">
    <property type="match status" value="1"/>
</dbReference>
<evidence type="ECO:0000259" key="2">
    <source>
        <dbReference type="Pfam" id="PF02120"/>
    </source>
</evidence>
<keyword evidence="3" id="KW-0966">Cell projection</keyword>
<dbReference type="InterPro" id="IPR038610">
    <property type="entry name" value="FliK-like_C_sf"/>
</dbReference>
<feature type="compositionally biased region" description="Low complexity" evidence="1">
    <location>
        <begin position="155"/>
        <end position="166"/>
    </location>
</feature>
<dbReference type="EMBL" id="CP071137">
    <property type="protein sequence ID" value="QWY76504.1"/>
    <property type="molecule type" value="Genomic_DNA"/>
</dbReference>
<reference evidence="3" key="1">
    <citation type="submission" date="2021-02" db="EMBL/GenBank/DDBJ databases">
        <title>Comparative genomics of Ferrovum myxofaciens strains, predominant extremophile bacteria forming large biofilm stalactites in acid mine ecosystems.</title>
        <authorList>
            <person name="Burkartova K."/>
            <person name="Ridl J."/>
            <person name="Pajer P."/>
            <person name="Falteisek L."/>
        </authorList>
    </citation>
    <scope>NUCLEOTIDE SEQUENCE</scope>
    <source>
        <strain evidence="3">MI1III</strain>
    </source>
</reference>
<feature type="compositionally biased region" description="Polar residues" evidence="1">
    <location>
        <begin position="229"/>
        <end position="242"/>
    </location>
</feature>
<name>A0A9E6MVE4_9PROT</name>
<dbReference type="Proteomes" id="UP000683551">
    <property type="component" value="Chromosome"/>
</dbReference>
<feature type="region of interest" description="Disordered" evidence="1">
    <location>
        <begin position="229"/>
        <end position="274"/>
    </location>
</feature>
<dbReference type="PANTHER" id="PTHR37533">
    <property type="entry name" value="FLAGELLAR HOOK-LENGTH CONTROL PROTEIN"/>
    <property type="match status" value="1"/>
</dbReference>
<protein>
    <submittedName>
        <fullName evidence="3">Flagellar hook-length control protein FliK</fullName>
    </submittedName>
</protein>
<dbReference type="InterPro" id="IPR021136">
    <property type="entry name" value="Flagellar_hook_control-like_C"/>
</dbReference>
<feature type="compositionally biased region" description="Polar residues" evidence="1">
    <location>
        <begin position="78"/>
        <end position="104"/>
    </location>
</feature>
<feature type="region of interest" description="Disordered" evidence="1">
    <location>
        <begin position="147"/>
        <end position="167"/>
    </location>
</feature>
<sequence>MMQSVPVVRNAPVSGANKPARSAAQQTGEGSFTALLSQRLSDHGASAQRPQSVTGTSVSVHGPEEQSPHASEGRSPPTKGSQSGGTANSGVTKSQTPAVQTISAHSAEKKQQIQGQLQALDPSQMAGGAIEGGATTAVVANSGTNVSSAKGTVVSQPTTKKSSQSSLAGQMGVVALMPPHVWMPPAKTEQTPVPSEAAVGGAAALSSSAGAAGGTGQGSVVQKNAATTSLTSGNEPNFSLSVGGNGSFPPSTGVGTSGGQGSPDSLAVSLTSPTAHTAPGHSALNGLLMSSSGATVGAETASSSIMIPVGQMGWGTEFSQKVTWMVGQSQQSAELHLNPPDLGPMSVVVQVSGAQADAFFSSPHAAVREAIQHALPHLREMLAGSGLSLGQATVSDQGAQGSPSQRQMARENFSATKRTLEVSSVPMGARGGVIRQGVGLVDTFA</sequence>
<dbReference type="InterPro" id="IPR052563">
    <property type="entry name" value="FliK"/>
</dbReference>
<keyword evidence="3" id="KW-0969">Cilium</keyword>
<feature type="compositionally biased region" description="Polar residues" evidence="1">
    <location>
        <begin position="23"/>
        <end position="39"/>
    </location>
</feature>
<keyword evidence="3" id="KW-0282">Flagellum</keyword>
<gene>
    <name evidence="3" type="ORF">JZL65_08275</name>
</gene>